<protein>
    <submittedName>
        <fullName evidence="1">Uncharacterized protein</fullName>
    </submittedName>
</protein>
<dbReference type="Proteomes" id="UP000231259">
    <property type="component" value="Unassembled WGS sequence"/>
</dbReference>
<evidence type="ECO:0000313" key="2">
    <source>
        <dbReference type="Proteomes" id="UP000231259"/>
    </source>
</evidence>
<reference evidence="1 2" key="1">
    <citation type="submission" date="2013-09" db="EMBL/GenBank/DDBJ databases">
        <title>Genome sequencing of Phaeobacter antarcticus sp. nov. SM1211.</title>
        <authorList>
            <person name="Zhang X.-Y."/>
            <person name="Liu C."/>
            <person name="Chen X.-L."/>
            <person name="Xie B.-B."/>
            <person name="Qin Q.-L."/>
            <person name="Rong J.-C."/>
            <person name="Zhang Y.-Z."/>
        </authorList>
    </citation>
    <scope>NUCLEOTIDE SEQUENCE [LARGE SCALE GENOMIC DNA]</scope>
    <source>
        <strain evidence="1 2">SM1211</strain>
    </source>
</reference>
<comment type="caution">
    <text evidence="1">The sequence shown here is derived from an EMBL/GenBank/DDBJ whole genome shotgun (WGS) entry which is preliminary data.</text>
</comment>
<organism evidence="1 2">
    <name type="scientific">Puniceibacterium antarcticum</name>
    <dbReference type="NCBI Taxonomy" id="1206336"/>
    <lineage>
        <taxon>Bacteria</taxon>
        <taxon>Pseudomonadati</taxon>
        <taxon>Pseudomonadota</taxon>
        <taxon>Alphaproteobacteria</taxon>
        <taxon>Rhodobacterales</taxon>
        <taxon>Paracoccaceae</taxon>
        <taxon>Puniceibacterium</taxon>
    </lineage>
</organism>
<dbReference type="OrthoDB" id="9781481at2"/>
<proteinExistence type="predicted"/>
<sequence>MLEATIDVDDYVDLEALRKLEEKTPFDRPALEVPAVRPKQLTLPSEPKFVEPEKPTGFFGKKRKLAEAQEKATQADEARKAQWTEKVTALQSKHEHDMIAYEAAEADRIEALAKEKARFQEDLQLHNQSIDQFISNLSYGDAAAVQEYISLVVENSIYPVTAPLWPPA</sequence>
<name>A0A2G8R470_9RHOB</name>
<gene>
    <name evidence="1" type="ORF">P775_24975</name>
</gene>
<keyword evidence="2" id="KW-1185">Reference proteome</keyword>
<dbReference type="EMBL" id="AWWI01000172">
    <property type="protein sequence ID" value="PIL16323.1"/>
    <property type="molecule type" value="Genomic_DNA"/>
</dbReference>
<dbReference type="RefSeq" id="WP_099913329.1">
    <property type="nucleotide sequence ID" value="NZ_AWWI01000172.1"/>
</dbReference>
<accession>A0A2G8R470</accession>
<evidence type="ECO:0000313" key="1">
    <source>
        <dbReference type="EMBL" id="PIL16323.1"/>
    </source>
</evidence>
<dbReference type="AlphaFoldDB" id="A0A2G8R470"/>